<organism evidence="2 3">
    <name type="scientific">Candidatus Promineifilum breve</name>
    <dbReference type="NCBI Taxonomy" id="1806508"/>
    <lineage>
        <taxon>Bacteria</taxon>
        <taxon>Bacillati</taxon>
        <taxon>Chloroflexota</taxon>
        <taxon>Ardenticatenia</taxon>
        <taxon>Candidatus Promineifilales</taxon>
        <taxon>Candidatus Promineifilaceae</taxon>
        <taxon>Candidatus Promineifilum</taxon>
    </lineage>
</organism>
<gene>
    <name evidence="2" type="ORF">CFX0092_A2902</name>
</gene>
<dbReference type="AlphaFoldDB" id="A0A160T7D3"/>
<dbReference type="Proteomes" id="UP000215027">
    <property type="component" value="Chromosome I"/>
</dbReference>
<evidence type="ECO:0000313" key="3">
    <source>
        <dbReference type="Proteomes" id="UP000215027"/>
    </source>
</evidence>
<accession>A0A160T7D3</accession>
<dbReference type="EMBL" id="LN890655">
    <property type="protein sequence ID" value="CUS04780.2"/>
    <property type="molecule type" value="Genomic_DNA"/>
</dbReference>
<evidence type="ECO:0000313" key="2">
    <source>
        <dbReference type="EMBL" id="CUS04780.2"/>
    </source>
</evidence>
<name>A0A160T7D3_9CHLR</name>
<reference evidence="2" key="1">
    <citation type="submission" date="2016-01" db="EMBL/GenBank/DDBJ databases">
        <authorList>
            <person name="Mcilroy J.S."/>
            <person name="Karst M S."/>
            <person name="Albertsen M."/>
        </authorList>
    </citation>
    <scope>NUCLEOTIDE SEQUENCE</scope>
    <source>
        <strain evidence="2">Cfx-K</strain>
    </source>
</reference>
<protein>
    <recommendedName>
        <fullName evidence="1">DinB-like domain-containing protein</fullName>
    </recommendedName>
</protein>
<sequence length="207" mass="23853">MEQSNDDSDELRPEYARDDFGPMVRGKYTAQTREINKVMPHPLVDQLRFTRSEFLRSVKGVNEEDAQKRLLPMNCLAWNVGHLAWQEQRYFLYYGQAQGLLLPDIERDFAYGAPGSTPSLKGMVAAWKTITAAADPWLDTLTSEMLTRNVISNGKPIAPIYGNMLQRVIYHYWYHTGENMAIRQLLGHERLPVYVGNIDDKAPYRQE</sequence>
<keyword evidence="3" id="KW-1185">Reference proteome</keyword>
<dbReference type="Pfam" id="PF12867">
    <property type="entry name" value="DinB_2"/>
    <property type="match status" value="1"/>
</dbReference>
<proteinExistence type="predicted"/>
<dbReference type="KEGG" id="pbf:CFX0092_A2902"/>
<dbReference type="InterPro" id="IPR034660">
    <property type="entry name" value="DinB/YfiT-like"/>
</dbReference>
<evidence type="ECO:0000259" key="1">
    <source>
        <dbReference type="Pfam" id="PF12867"/>
    </source>
</evidence>
<dbReference type="RefSeq" id="WP_197699783.1">
    <property type="nucleotide sequence ID" value="NZ_LN890655.1"/>
</dbReference>
<dbReference type="SUPFAM" id="SSF109854">
    <property type="entry name" value="DinB/YfiT-like putative metalloenzymes"/>
    <property type="match status" value="1"/>
</dbReference>
<feature type="domain" description="DinB-like" evidence="1">
    <location>
        <begin position="46"/>
        <end position="177"/>
    </location>
</feature>
<dbReference type="InterPro" id="IPR024775">
    <property type="entry name" value="DinB-like"/>
</dbReference>
<dbReference type="Gene3D" id="1.20.120.450">
    <property type="entry name" value="dinb family like domain"/>
    <property type="match status" value="1"/>
</dbReference>